<dbReference type="Pfam" id="PF13304">
    <property type="entry name" value="AAA_21"/>
    <property type="match status" value="1"/>
</dbReference>
<dbReference type="Gene3D" id="3.40.50.300">
    <property type="entry name" value="P-loop containing nucleotide triphosphate hydrolases"/>
    <property type="match status" value="1"/>
</dbReference>
<dbReference type="SUPFAM" id="SSF52540">
    <property type="entry name" value="P-loop containing nucleoside triphosphate hydrolases"/>
    <property type="match status" value="1"/>
</dbReference>
<evidence type="ECO:0000313" key="3">
    <source>
        <dbReference type="Proteomes" id="UP001208935"/>
    </source>
</evidence>
<feature type="domain" description="ATPase AAA-type core" evidence="1">
    <location>
        <begin position="38"/>
        <end position="328"/>
    </location>
</feature>
<keyword evidence="3" id="KW-1185">Reference proteome</keyword>
<comment type="caution">
    <text evidence="2">The sequence shown here is derived from an EMBL/GenBank/DDBJ whole genome shotgun (WGS) entry which is preliminary data.</text>
</comment>
<reference evidence="3" key="1">
    <citation type="submission" date="2023-07" db="EMBL/GenBank/DDBJ databases">
        <title>Verminephrobacter genomes.</title>
        <authorList>
            <person name="Lund M.B."/>
        </authorList>
    </citation>
    <scope>NUCLEOTIDE SEQUENCE [LARGE SCALE GENOMIC DNA]</scope>
    <source>
        <strain evidence="3">AtM5-05</strain>
    </source>
</reference>
<name>A0ABT3KUD8_9BURK</name>
<organism evidence="2 3">
    <name type="scientific">Verminephrobacter aporrectodeae subsp. tuberculatae</name>
    <dbReference type="NCBI Taxonomy" id="1110392"/>
    <lineage>
        <taxon>Bacteria</taxon>
        <taxon>Pseudomonadati</taxon>
        <taxon>Pseudomonadota</taxon>
        <taxon>Betaproteobacteria</taxon>
        <taxon>Burkholderiales</taxon>
        <taxon>Comamonadaceae</taxon>
        <taxon>Verminephrobacter</taxon>
    </lineage>
</organism>
<proteinExistence type="predicted"/>
<accession>A0ABT3KUD8</accession>
<dbReference type="EMBL" id="QZCW01000002">
    <property type="protein sequence ID" value="MCW5321966.1"/>
    <property type="molecule type" value="Genomic_DNA"/>
</dbReference>
<dbReference type="RefSeq" id="WP_265282424.1">
    <property type="nucleotide sequence ID" value="NZ_QZCW01000002.1"/>
</dbReference>
<evidence type="ECO:0000259" key="1">
    <source>
        <dbReference type="Pfam" id="PF13304"/>
    </source>
</evidence>
<dbReference type="PANTHER" id="PTHR32182">
    <property type="entry name" value="DNA REPLICATION AND REPAIR PROTEIN RECF"/>
    <property type="match status" value="1"/>
</dbReference>
<gene>
    <name evidence="2" type="ORF">D5039_12660</name>
</gene>
<dbReference type="Proteomes" id="UP001208935">
    <property type="component" value="Unassembled WGS sequence"/>
</dbReference>
<evidence type="ECO:0000313" key="2">
    <source>
        <dbReference type="EMBL" id="MCW5321966.1"/>
    </source>
</evidence>
<dbReference type="PIRSF" id="PIRSF029347">
    <property type="entry name" value="RecF"/>
    <property type="match status" value="1"/>
</dbReference>
<dbReference type="InterPro" id="IPR027417">
    <property type="entry name" value="P-loop_NTPase"/>
</dbReference>
<sequence length="378" mass="42692">MAIETTAPKARLQGRIQRVSINGFRSLADVRDLELPQLTVLIGANGSGKSNLIRFFEMLAWMLRGQNLQEFVTRNGGGDDQLYMGARRTPRMNGEISIITDRGVNDYRFGLAHVSGNDTLMFVDEAYRYSGRQFETKAKWMLLQAGGREASLVAANHQTARVVVSLLKRCTTYQFHDTSAHANIKLPWDMTDFTWLRSDGANLAPILLRMQETQISRYKTIVQQIARVLPGFAEFELQPAYGKLALRWRSVHSEKTFGAHLTSDGSLRLFCLLTLLNLPEEMLPDVMFFDEPELGLHPHAIELVAEMIKTLAKARQIFIATQSPHMVDCFALDDVIVANNHDGATQLRTLPHEHYQRWLDEEYFVSDVGLDEPAAQGV</sequence>
<dbReference type="InterPro" id="IPR003959">
    <property type="entry name" value="ATPase_AAA_core"/>
</dbReference>
<protein>
    <recommendedName>
        <fullName evidence="1">ATPase AAA-type core domain-containing protein</fullName>
    </recommendedName>
</protein>
<dbReference type="InterPro" id="IPR014555">
    <property type="entry name" value="RecF-like"/>
</dbReference>
<dbReference type="PANTHER" id="PTHR32182:SF22">
    <property type="entry name" value="ATP-DEPENDENT ENDONUCLEASE, OLD FAMILY-RELATED"/>
    <property type="match status" value="1"/>
</dbReference>